<comment type="similarity">
    <text evidence="1">Belongs to the complex I 24 kDa subunit family.</text>
</comment>
<evidence type="ECO:0000256" key="7">
    <source>
        <dbReference type="PIRSR" id="PIRSR000216-1"/>
    </source>
</evidence>
<keyword evidence="4 7" id="KW-0408">Iron</keyword>
<comment type="cofactor">
    <cofactor evidence="6">
        <name>[2Fe-2S] cluster</name>
        <dbReference type="ChEBI" id="CHEBI:190135"/>
    </cofactor>
</comment>
<accession>A0A5D8QAQ4</accession>
<evidence type="ECO:0000256" key="5">
    <source>
        <dbReference type="ARBA" id="ARBA00023014"/>
    </source>
</evidence>
<evidence type="ECO:0000313" key="9">
    <source>
        <dbReference type="Proteomes" id="UP000322976"/>
    </source>
</evidence>
<protein>
    <submittedName>
        <fullName evidence="8">NADH-quinone oxidoreductase subunit NuoE</fullName>
        <ecNumber evidence="8">1.6.5.11</ecNumber>
    </submittedName>
</protein>
<proteinExistence type="inferred from homology"/>
<dbReference type="GO" id="GO:0046872">
    <property type="term" value="F:metal ion binding"/>
    <property type="evidence" value="ECO:0007669"/>
    <property type="project" value="UniProtKB-KW"/>
</dbReference>
<keyword evidence="9" id="KW-1185">Reference proteome</keyword>
<dbReference type="InterPro" id="IPR036249">
    <property type="entry name" value="Thioredoxin-like_sf"/>
</dbReference>
<evidence type="ECO:0000256" key="4">
    <source>
        <dbReference type="ARBA" id="ARBA00023004"/>
    </source>
</evidence>
<dbReference type="PANTHER" id="PTHR43342:SF2">
    <property type="entry name" value="POTENTIAL NAD-REDUCING HYDROGENASE SUBUNIT"/>
    <property type="match status" value="1"/>
</dbReference>
<comment type="caution">
    <text evidence="8">The sequence shown here is derived from an EMBL/GenBank/DDBJ whole genome shotgun (WGS) entry which is preliminary data.</text>
</comment>
<keyword evidence="8" id="KW-0560">Oxidoreductase</keyword>
<gene>
    <name evidence="8" type="primary">nuoE</name>
    <name evidence="8" type="ORF">FWJ32_10115</name>
</gene>
<feature type="binding site" evidence="7">
    <location>
        <position position="92"/>
    </location>
    <ligand>
        <name>[2Fe-2S] cluster</name>
        <dbReference type="ChEBI" id="CHEBI:190135"/>
    </ligand>
</feature>
<dbReference type="Proteomes" id="UP000322976">
    <property type="component" value="Unassembled WGS sequence"/>
</dbReference>
<feature type="binding site" evidence="7">
    <location>
        <position position="87"/>
    </location>
    <ligand>
        <name>[2Fe-2S] cluster</name>
        <dbReference type="ChEBI" id="CHEBI:190135"/>
    </ligand>
</feature>
<feature type="binding site" evidence="7">
    <location>
        <position position="128"/>
    </location>
    <ligand>
        <name>[2Fe-2S] cluster</name>
        <dbReference type="ChEBI" id="CHEBI:190135"/>
    </ligand>
</feature>
<organism evidence="8 9">
    <name type="scientific">Calorimonas adulescens</name>
    <dbReference type="NCBI Taxonomy" id="2606906"/>
    <lineage>
        <taxon>Bacteria</taxon>
        <taxon>Bacillati</taxon>
        <taxon>Bacillota</taxon>
        <taxon>Clostridia</taxon>
        <taxon>Thermoanaerobacterales</taxon>
        <taxon>Thermoanaerobacteraceae</taxon>
        <taxon>Calorimonas</taxon>
    </lineage>
</organism>
<keyword evidence="2 7" id="KW-0001">2Fe-2S</keyword>
<evidence type="ECO:0000256" key="1">
    <source>
        <dbReference type="ARBA" id="ARBA00010643"/>
    </source>
</evidence>
<dbReference type="RefSeq" id="WP_149545835.1">
    <property type="nucleotide sequence ID" value="NZ_VTPS01000016.1"/>
</dbReference>
<dbReference type="FunFam" id="1.10.10.1590:FF:000001">
    <property type="entry name" value="NADH-quinone oxidoreductase subunit E"/>
    <property type="match status" value="1"/>
</dbReference>
<dbReference type="NCBIfam" id="NF005722">
    <property type="entry name" value="PRK07539.1-2"/>
    <property type="match status" value="1"/>
</dbReference>
<dbReference type="SUPFAM" id="SSF52833">
    <property type="entry name" value="Thioredoxin-like"/>
    <property type="match status" value="1"/>
</dbReference>
<evidence type="ECO:0000313" key="8">
    <source>
        <dbReference type="EMBL" id="TZE81219.1"/>
    </source>
</evidence>
<dbReference type="Gene3D" id="3.40.30.10">
    <property type="entry name" value="Glutaredoxin"/>
    <property type="match status" value="1"/>
</dbReference>
<dbReference type="InterPro" id="IPR042128">
    <property type="entry name" value="NuoE_dom"/>
</dbReference>
<dbReference type="CDD" id="cd03064">
    <property type="entry name" value="TRX_Fd_NuoE"/>
    <property type="match status" value="1"/>
</dbReference>
<dbReference type="AlphaFoldDB" id="A0A5D8QAQ4"/>
<sequence>MTTLLEDTKEKEKFKRLHNVIDAYKDKPGALIPVMNEAQEIFGYLPFEVQKEISEGLNVPLTEVYGIATFYSRFTLHPSGKYRIGVCLGTACYVKGSALILDKIKEKLGIDVNETTPDGKFSIDSTRCLGCCGLSPVMMINNEVYGKLSPDSVDKILEKYK</sequence>
<dbReference type="InterPro" id="IPR028431">
    <property type="entry name" value="NADP_DH_HndA-like"/>
</dbReference>
<evidence type="ECO:0000256" key="6">
    <source>
        <dbReference type="ARBA" id="ARBA00034078"/>
    </source>
</evidence>
<name>A0A5D8QAQ4_9THEO</name>
<evidence type="ECO:0000256" key="2">
    <source>
        <dbReference type="ARBA" id="ARBA00022714"/>
    </source>
</evidence>
<feature type="binding site" evidence="7">
    <location>
        <position position="132"/>
    </location>
    <ligand>
        <name>[2Fe-2S] cluster</name>
        <dbReference type="ChEBI" id="CHEBI:190135"/>
    </ligand>
</feature>
<keyword evidence="5 7" id="KW-0411">Iron-sulfur</keyword>
<dbReference type="EC" id="1.6.5.11" evidence="8"/>
<dbReference type="InterPro" id="IPR041921">
    <property type="entry name" value="NuoE_N"/>
</dbReference>
<evidence type="ECO:0000256" key="3">
    <source>
        <dbReference type="ARBA" id="ARBA00022723"/>
    </source>
</evidence>
<dbReference type="GO" id="GO:0051537">
    <property type="term" value="F:2 iron, 2 sulfur cluster binding"/>
    <property type="evidence" value="ECO:0007669"/>
    <property type="project" value="UniProtKB-KW"/>
</dbReference>
<keyword evidence="3 7" id="KW-0479">Metal-binding</keyword>
<dbReference type="Gene3D" id="1.10.10.1590">
    <property type="entry name" value="NADH-quinone oxidoreductase subunit E"/>
    <property type="match status" value="1"/>
</dbReference>
<dbReference type="PIRSF" id="PIRSF000216">
    <property type="entry name" value="NADH_DH_24kDa"/>
    <property type="match status" value="1"/>
</dbReference>
<dbReference type="Pfam" id="PF01257">
    <property type="entry name" value="2Fe-2S_thioredx"/>
    <property type="match status" value="1"/>
</dbReference>
<dbReference type="GO" id="GO:0016491">
    <property type="term" value="F:oxidoreductase activity"/>
    <property type="evidence" value="ECO:0007669"/>
    <property type="project" value="UniProtKB-KW"/>
</dbReference>
<reference evidence="8 9" key="1">
    <citation type="submission" date="2019-08" db="EMBL/GenBank/DDBJ databases">
        <title>Calorimonas adulescens gen. nov., sp. nov., an anaerobic thermophilic bacterium from Sakhalin hot spring.</title>
        <authorList>
            <person name="Khomyakova M.A."/>
            <person name="Merkel A.Y."/>
            <person name="Novikov A."/>
            <person name="Bonch-Osmolovskaya E.A."/>
            <person name="Slobodkin A.I."/>
        </authorList>
    </citation>
    <scope>NUCLEOTIDE SEQUENCE [LARGE SCALE GENOMIC DNA]</scope>
    <source>
        <strain evidence="8 9">A05MB</strain>
    </source>
</reference>
<dbReference type="PANTHER" id="PTHR43342">
    <property type="entry name" value="NADH-QUINONE OXIDOREDUCTASE, E SUBUNIT"/>
    <property type="match status" value="1"/>
</dbReference>
<dbReference type="EMBL" id="VTPS01000016">
    <property type="protein sequence ID" value="TZE81219.1"/>
    <property type="molecule type" value="Genomic_DNA"/>
</dbReference>
<dbReference type="FunFam" id="3.40.30.10:FF:000015">
    <property type="entry name" value="NADH-quinone oxidoreductase subunit E"/>
    <property type="match status" value="1"/>
</dbReference>
<comment type="cofactor">
    <cofactor evidence="7">
        <name>[2Fe-2S] cluster</name>
        <dbReference type="ChEBI" id="CHEBI:190135"/>
    </cofactor>
    <text evidence="7">Binds 1 [2Fe-2S] cluster.</text>
</comment>
<dbReference type="InterPro" id="IPR002023">
    <property type="entry name" value="NuoE-like"/>
</dbReference>